<evidence type="ECO:0000256" key="7">
    <source>
        <dbReference type="ARBA" id="ARBA00093797"/>
    </source>
</evidence>
<evidence type="ECO:0000256" key="8">
    <source>
        <dbReference type="SAM" id="Coils"/>
    </source>
</evidence>
<reference evidence="9 10" key="1">
    <citation type="submission" date="2019-07" db="EMBL/GenBank/DDBJ databases">
        <title>Allobacillus sp. nov. SKP isolated from shrimp paste of Euphausiacea.</title>
        <authorList>
            <person name="Kanchanasin P."/>
            <person name="Tanasupawat S."/>
            <person name="Shi W."/>
            <person name="Wu L."/>
            <person name="Ma J."/>
        </authorList>
    </citation>
    <scope>NUCLEOTIDE SEQUENCE [LARGE SCALE GENOMIC DNA]</scope>
    <source>
        <strain evidence="9 10">SKP4-8</strain>
    </source>
</reference>
<evidence type="ECO:0000313" key="10">
    <source>
        <dbReference type="Proteomes" id="UP000316425"/>
    </source>
</evidence>
<dbReference type="AlphaFoldDB" id="A0A556PR18"/>
<evidence type="ECO:0000256" key="5">
    <source>
        <dbReference type="ARBA" id="ARBA00093765"/>
    </source>
</evidence>
<dbReference type="RefSeq" id="WP_144087955.1">
    <property type="nucleotide sequence ID" value="NZ_VMHE01000003.1"/>
</dbReference>
<evidence type="ECO:0000313" key="9">
    <source>
        <dbReference type="EMBL" id="TSJ66794.1"/>
    </source>
</evidence>
<dbReference type="InterPro" id="IPR008622">
    <property type="entry name" value="FliT"/>
</dbReference>
<dbReference type="OrthoDB" id="2353131at2"/>
<comment type="similarity">
    <text evidence="6">Belongs to the bacillales FliT family.</text>
</comment>
<keyword evidence="8" id="KW-0175">Coiled coil</keyword>
<keyword evidence="10" id="KW-1185">Reference proteome</keyword>
<dbReference type="Pfam" id="PF05400">
    <property type="entry name" value="FliT"/>
    <property type="match status" value="1"/>
</dbReference>
<sequence length="120" mass="14310">MDNQLTQLKNLLERTIEKVESLADKHDHETFIEVVEQTADERDELLKELNLTDSERKANQEEIDEVIRLDQQLNHMVNQYFDSFKREIILLKKKKDTNLKYTNPYSKMKSPDGAFLDKRK</sequence>
<feature type="coiled-coil region" evidence="8">
    <location>
        <begin position="5"/>
        <end position="55"/>
    </location>
</feature>
<evidence type="ECO:0000256" key="3">
    <source>
        <dbReference type="ARBA" id="ARBA00022795"/>
    </source>
</evidence>
<protein>
    <recommendedName>
        <fullName evidence="7">Flagellar protein FliT</fullName>
    </recommendedName>
</protein>
<comment type="subcellular location">
    <subcellularLocation>
        <location evidence="1">Cytoplasm</location>
        <location evidence="1">Cytosol</location>
    </subcellularLocation>
</comment>
<evidence type="ECO:0000256" key="2">
    <source>
        <dbReference type="ARBA" id="ARBA00022490"/>
    </source>
</evidence>
<evidence type="ECO:0000256" key="6">
    <source>
        <dbReference type="ARBA" id="ARBA00093785"/>
    </source>
</evidence>
<keyword evidence="4" id="KW-0143">Chaperone</keyword>
<organism evidence="9 10">
    <name type="scientific">Allobacillus salarius</name>
    <dbReference type="NCBI Taxonomy" id="1955272"/>
    <lineage>
        <taxon>Bacteria</taxon>
        <taxon>Bacillati</taxon>
        <taxon>Bacillota</taxon>
        <taxon>Bacilli</taxon>
        <taxon>Bacillales</taxon>
        <taxon>Bacillaceae</taxon>
        <taxon>Allobacillus</taxon>
    </lineage>
</organism>
<comment type="caution">
    <text evidence="9">The sequence shown here is derived from an EMBL/GenBank/DDBJ whole genome shotgun (WGS) entry which is preliminary data.</text>
</comment>
<proteinExistence type="inferred from homology"/>
<accession>A0A556PR18</accession>
<evidence type="ECO:0000256" key="4">
    <source>
        <dbReference type="ARBA" id="ARBA00023186"/>
    </source>
</evidence>
<dbReference type="EMBL" id="VMHE01000003">
    <property type="protein sequence ID" value="TSJ66794.1"/>
    <property type="molecule type" value="Genomic_DNA"/>
</dbReference>
<keyword evidence="2" id="KW-0963">Cytoplasm</keyword>
<evidence type="ECO:0000256" key="1">
    <source>
        <dbReference type="ARBA" id="ARBA00004514"/>
    </source>
</evidence>
<dbReference type="Proteomes" id="UP000316425">
    <property type="component" value="Unassembled WGS sequence"/>
</dbReference>
<name>A0A556PR18_9BACI</name>
<gene>
    <name evidence="9" type="ORF">FPQ13_03620</name>
</gene>
<keyword evidence="3" id="KW-1005">Bacterial flagellum biogenesis</keyword>
<comment type="function">
    <text evidence="5">May act as an export chaperone for the filament capping protein FliD.</text>
</comment>